<dbReference type="RefSeq" id="WP_200760609.1">
    <property type="nucleotide sequence ID" value="NZ_AP023366.1"/>
</dbReference>
<evidence type="ECO:0000313" key="3">
    <source>
        <dbReference type="Proteomes" id="UP000593802"/>
    </source>
</evidence>
<evidence type="ECO:0000313" key="2">
    <source>
        <dbReference type="EMBL" id="BCJ86623.1"/>
    </source>
</evidence>
<dbReference type="Proteomes" id="UP000593802">
    <property type="component" value="Chromosome"/>
</dbReference>
<dbReference type="Pfam" id="PF16976">
    <property type="entry name" value="RcpC"/>
    <property type="match status" value="1"/>
</dbReference>
<evidence type="ECO:0000259" key="1">
    <source>
        <dbReference type="Pfam" id="PF16976"/>
    </source>
</evidence>
<accession>A0A7I8D900</accession>
<dbReference type="EMBL" id="AP023366">
    <property type="protein sequence ID" value="BCJ86623.1"/>
    <property type="molecule type" value="Genomic_DNA"/>
</dbReference>
<dbReference type="AlphaFoldDB" id="A0A7I8D900"/>
<keyword evidence="3" id="KW-1185">Reference proteome</keyword>
<proteinExistence type="predicted"/>
<dbReference type="CDD" id="cd11614">
    <property type="entry name" value="SAF_CpaB_FlgA_like"/>
    <property type="match status" value="1"/>
</dbReference>
<dbReference type="InterPro" id="IPR031571">
    <property type="entry name" value="RcpC_dom"/>
</dbReference>
<feature type="domain" description="Flp pilus assembly protein RcpC/CpaB" evidence="1">
    <location>
        <begin position="120"/>
        <end position="223"/>
    </location>
</feature>
<dbReference type="InterPro" id="IPR017592">
    <property type="entry name" value="Pilus_assmbl_Flp-typ_CpaB"/>
</dbReference>
<reference evidence="2 3" key="1">
    <citation type="submission" date="2020-08" db="EMBL/GenBank/DDBJ databases">
        <title>Complete Genome Sequence of Effusibacillus dendaii Strain skT53, Isolated from Farmland soil.</title>
        <authorList>
            <person name="Konishi T."/>
            <person name="Kawasaki H."/>
        </authorList>
    </citation>
    <scope>NUCLEOTIDE SEQUENCE [LARGE SCALE GENOMIC DNA]</scope>
    <source>
        <strain evidence="3">skT53</strain>
    </source>
</reference>
<protein>
    <recommendedName>
        <fullName evidence="1">Flp pilus assembly protein RcpC/CpaB domain-containing protein</fullName>
    </recommendedName>
</protein>
<organism evidence="2 3">
    <name type="scientific">Effusibacillus dendaii</name>
    <dbReference type="NCBI Taxonomy" id="2743772"/>
    <lineage>
        <taxon>Bacteria</taxon>
        <taxon>Bacillati</taxon>
        <taxon>Bacillota</taxon>
        <taxon>Bacilli</taxon>
        <taxon>Bacillales</taxon>
        <taxon>Alicyclobacillaceae</taxon>
        <taxon>Effusibacillus</taxon>
    </lineage>
</organism>
<name>A0A7I8D900_9BACL</name>
<gene>
    <name evidence="2" type="ORF">skT53_16080</name>
</gene>
<dbReference type="KEGG" id="eff:skT53_16080"/>
<dbReference type="NCBIfam" id="TIGR03177">
    <property type="entry name" value="pilus_cpaB"/>
    <property type="match status" value="1"/>
</dbReference>
<sequence length="243" mass="26805">MISRISWRFVLILLCAGAISYAIYTYLDSLRQTVPVVVAKSEIPVNVEVKTDMLQIVQAEKKTADTLLRHAASRVEDIVGGITLQKITAGSPIQMDPKVLIFPEHRQTYVKGDGSVDVKNFIPKDRRLMSVALDPESAVNNMLQKGDLVDVIFTSDANKSGNEFSNMILQQIEVFDVEQLSFSKQPDSLGKQGLVQHVTLLLAPQDAVTLALAKRDGKIDLALNPWNGETAKPSSVNFSRLSR</sequence>